<dbReference type="CDD" id="cd06233">
    <property type="entry name" value="M14-like"/>
    <property type="match status" value="1"/>
</dbReference>
<dbReference type="SUPFAM" id="SSF53187">
    <property type="entry name" value="Zn-dependent exopeptidases"/>
    <property type="match status" value="1"/>
</dbReference>
<evidence type="ECO:0008006" key="3">
    <source>
        <dbReference type="Google" id="ProtNLM"/>
    </source>
</evidence>
<dbReference type="OrthoDB" id="4014363at2"/>
<reference evidence="1 2" key="1">
    <citation type="journal article" date="2016" name="Front. Microbiol.">
        <title>Genomic Resource of Rice Seed Associated Bacteria.</title>
        <authorList>
            <person name="Midha S."/>
            <person name="Bansal K."/>
            <person name="Sharma S."/>
            <person name="Kumar N."/>
            <person name="Patil P.P."/>
            <person name="Chaudhry V."/>
            <person name="Patil P.B."/>
        </authorList>
    </citation>
    <scope>NUCLEOTIDE SEQUENCE [LARGE SCALE GENOMIC DNA]</scope>
    <source>
        <strain evidence="1 2">NS331</strain>
    </source>
</reference>
<dbReference type="Pfam" id="PF10994">
    <property type="entry name" value="DUF2817"/>
    <property type="match status" value="1"/>
</dbReference>
<dbReference type="AlphaFoldDB" id="A0A147GVE3"/>
<keyword evidence="2" id="KW-1185">Reference proteome</keyword>
<proteinExistence type="predicted"/>
<name>A0A147GVE3_9BURK</name>
<organism evidence="1 2">
    <name type="scientific">Pseudacidovorax intermedius</name>
    <dbReference type="NCBI Taxonomy" id="433924"/>
    <lineage>
        <taxon>Bacteria</taxon>
        <taxon>Pseudomonadati</taxon>
        <taxon>Pseudomonadota</taxon>
        <taxon>Betaproteobacteria</taxon>
        <taxon>Burkholderiales</taxon>
        <taxon>Comamonadaceae</taxon>
        <taxon>Pseudacidovorax</taxon>
    </lineage>
</organism>
<dbReference type="PATRIC" id="fig|433924.3.peg.4405"/>
<evidence type="ECO:0000313" key="2">
    <source>
        <dbReference type="Proteomes" id="UP000072741"/>
    </source>
</evidence>
<sequence>MMDAAQAFSPSYALARQKFLAACVAAGIPVESHPLPLPGADGEALAMDVARDGPADAERVLILTSACHGVEGHCGSGVQVAALHDAEWRAAARGAGVAVVYIHALNPHGFSHGRRVTQENVDLNRNFQDFSAPLPANKAYARLHALLLPPNWPPAPADEAALAQWIDKHGMDEFQAAVTQGQYAFADGMFFGGQAPTWSQRTLRPVLRQHAGRARRLAWIDIHTGLGPNGLGERIFAGNDDAAAYARASAWWGGDGATPVTSIYDGSSASPLLTGLMWNSAYDECPQAEVTGIAIEYGTEPLMEVLAAMRGDHWLHLHPEAAPELAEAIRQRMRAAFYTDTDAWKRRIVEQAREALFQAAQGLRG</sequence>
<dbReference type="InterPro" id="IPR021259">
    <property type="entry name" value="DUF2817"/>
</dbReference>
<dbReference type="Proteomes" id="UP000072741">
    <property type="component" value="Unassembled WGS sequence"/>
</dbReference>
<accession>A0A147GVE3</accession>
<protein>
    <recommendedName>
        <fullName evidence="3">DUF2817 domain-containing protein</fullName>
    </recommendedName>
</protein>
<evidence type="ECO:0000313" key="1">
    <source>
        <dbReference type="EMBL" id="KTT21505.1"/>
    </source>
</evidence>
<gene>
    <name evidence="1" type="ORF">NS331_11925</name>
</gene>
<dbReference type="Gene3D" id="3.40.630.10">
    <property type="entry name" value="Zn peptidases"/>
    <property type="match status" value="1"/>
</dbReference>
<dbReference type="EMBL" id="LDSL01000069">
    <property type="protein sequence ID" value="KTT21505.1"/>
    <property type="molecule type" value="Genomic_DNA"/>
</dbReference>
<comment type="caution">
    <text evidence="1">The sequence shown here is derived from an EMBL/GenBank/DDBJ whole genome shotgun (WGS) entry which is preliminary data.</text>
</comment>